<dbReference type="NCBIfam" id="TIGR00184">
    <property type="entry name" value="purA"/>
    <property type="match status" value="1"/>
</dbReference>
<keyword evidence="12" id="KW-1185">Reference proteome</keyword>
<feature type="binding site" evidence="8">
    <location>
        <position position="40"/>
    </location>
    <ligand>
        <name>Mg(2+)</name>
        <dbReference type="ChEBI" id="CHEBI:18420"/>
    </ligand>
</feature>
<gene>
    <name evidence="8" type="primary">purA</name>
    <name evidence="11" type="ORF">HF995_11400</name>
</gene>
<feature type="binding site" evidence="8">
    <location>
        <begin position="40"/>
        <end position="42"/>
    </location>
    <ligand>
        <name>GTP</name>
        <dbReference type="ChEBI" id="CHEBI:37565"/>
    </ligand>
</feature>
<feature type="binding site" evidence="8">
    <location>
        <begin position="330"/>
        <end position="332"/>
    </location>
    <ligand>
        <name>GTP</name>
        <dbReference type="ChEBI" id="CHEBI:37565"/>
    </ligand>
</feature>
<feature type="binding site" description="in other chain" evidence="8">
    <location>
        <position position="238"/>
    </location>
    <ligand>
        <name>IMP</name>
        <dbReference type="ChEBI" id="CHEBI:58053"/>
        <note>ligand shared between dimeric partners</note>
    </ligand>
</feature>
<dbReference type="GO" id="GO:0046040">
    <property type="term" value="P:IMP metabolic process"/>
    <property type="evidence" value="ECO:0007669"/>
    <property type="project" value="TreeGrafter"/>
</dbReference>
<dbReference type="Pfam" id="PF00709">
    <property type="entry name" value="Adenylsucc_synt"/>
    <property type="match status" value="1"/>
</dbReference>
<comment type="catalytic activity">
    <reaction evidence="8 10">
        <text>IMP + L-aspartate + GTP = N(6)-(1,2-dicarboxyethyl)-AMP + GDP + phosphate + 2 H(+)</text>
        <dbReference type="Rhea" id="RHEA:15753"/>
        <dbReference type="ChEBI" id="CHEBI:15378"/>
        <dbReference type="ChEBI" id="CHEBI:29991"/>
        <dbReference type="ChEBI" id="CHEBI:37565"/>
        <dbReference type="ChEBI" id="CHEBI:43474"/>
        <dbReference type="ChEBI" id="CHEBI:57567"/>
        <dbReference type="ChEBI" id="CHEBI:58053"/>
        <dbReference type="ChEBI" id="CHEBI:58189"/>
        <dbReference type="EC" id="6.3.4.4"/>
    </reaction>
</comment>
<evidence type="ECO:0000256" key="10">
    <source>
        <dbReference type="RuleBase" id="RU000520"/>
    </source>
</evidence>
<dbReference type="Proteomes" id="UP000774283">
    <property type="component" value="Unassembled WGS sequence"/>
</dbReference>
<evidence type="ECO:0000256" key="9">
    <source>
        <dbReference type="PROSITE-ProRule" id="PRU10134"/>
    </source>
</evidence>
<feature type="binding site" description="in other chain" evidence="8">
    <location>
        <position position="302"/>
    </location>
    <ligand>
        <name>IMP</name>
        <dbReference type="ChEBI" id="CHEBI:58053"/>
        <note>ligand shared between dimeric partners</note>
    </ligand>
</feature>
<keyword evidence="7 8" id="KW-0342">GTP-binding</keyword>
<dbReference type="InterPro" id="IPR033128">
    <property type="entry name" value="Adenylosuccin_syn_Lys_AS"/>
</dbReference>
<comment type="cofactor">
    <cofactor evidence="8">
        <name>Mg(2+)</name>
        <dbReference type="ChEBI" id="CHEBI:18420"/>
    </cofactor>
    <text evidence="8">Binds 1 Mg(2+) ion per subunit.</text>
</comment>
<dbReference type="InterPro" id="IPR042111">
    <property type="entry name" value="Adenylosuccinate_synth_dom3"/>
</dbReference>
<evidence type="ECO:0000256" key="2">
    <source>
        <dbReference type="ARBA" id="ARBA00022598"/>
    </source>
</evidence>
<protein>
    <recommendedName>
        <fullName evidence="8 10">Adenylosuccinate synthetase</fullName>
        <shortName evidence="8">AMPSase</shortName>
        <shortName evidence="8">AdSS</shortName>
        <ecNumber evidence="8 10">6.3.4.4</ecNumber>
    </recommendedName>
    <alternativeName>
        <fullName evidence="8">IMP--aspartate ligase</fullName>
    </alternativeName>
</protein>
<comment type="function">
    <text evidence="8">Plays an important role in the de novo pathway of purine nucleotide biosynthesis. Catalyzes the first committed step in the biosynthesis of AMP from IMP.</text>
</comment>
<dbReference type="AlphaFoldDB" id="A0A9X5FEK5"/>
<name>A0A9X5FEK5_9MICO</name>
<dbReference type="InterPro" id="IPR042110">
    <property type="entry name" value="Adenylosuccinate_synth_dom2"/>
</dbReference>
<feature type="active site" evidence="9">
    <location>
        <position position="139"/>
    </location>
</feature>
<feature type="binding site" description="in other chain" evidence="8">
    <location>
        <begin position="38"/>
        <end position="41"/>
    </location>
    <ligand>
        <name>IMP</name>
        <dbReference type="ChEBI" id="CHEBI:58053"/>
        <note>ligand shared between dimeric partners</note>
    </ligand>
</feature>
<dbReference type="NCBIfam" id="NF002223">
    <property type="entry name" value="PRK01117.1"/>
    <property type="match status" value="1"/>
</dbReference>
<dbReference type="PROSITE" id="PS01266">
    <property type="entry name" value="ADENYLOSUCCIN_SYN_1"/>
    <property type="match status" value="1"/>
</dbReference>
<evidence type="ECO:0000256" key="3">
    <source>
        <dbReference type="ARBA" id="ARBA00022723"/>
    </source>
</evidence>
<dbReference type="GO" id="GO:0004019">
    <property type="term" value="F:adenylosuccinate synthase activity"/>
    <property type="evidence" value="ECO:0007669"/>
    <property type="project" value="UniProtKB-UniRule"/>
</dbReference>
<dbReference type="SUPFAM" id="SSF52540">
    <property type="entry name" value="P-loop containing nucleoside triphosphate hydrolases"/>
    <property type="match status" value="1"/>
</dbReference>
<feature type="binding site" evidence="8">
    <location>
        <begin position="12"/>
        <end position="18"/>
    </location>
    <ligand>
        <name>GTP</name>
        <dbReference type="ChEBI" id="CHEBI:37565"/>
    </ligand>
</feature>
<evidence type="ECO:0000313" key="11">
    <source>
        <dbReference type="EMBL" id="NKX93867.1"/>
    </source>
</evidence>
<proteinExistence type="inferred from homology"/>
<dbReference type="PROSITE" id="PS00513">
    <property type="entry name" value="ADENYLOSUCCIN_SYN_2"/>
    <property type="match status" value="1"/>
</dbReference>
<feature type="active site" description="Proton donor" evidence="8">
    <location>
        <position position="41"/>
    </location>
</feature>
<feature type="active site" description="Proton acceptor" evidence="8">
    <location>
        <position position="13"/>
    </location>
</feature>
<dbReference type="InterPro" id="IPR018220">
    <property type="entry name" value="Adenylosuccin_syn_GTP-bd"/>
</dbReference>
<dbReference type="PANTHER" id="PTHR11846">
    <property type="entry name" value="ADENYLOSUCCINATE SYNTHETASE"/>
    <property type="match status" value="1"/>
</dbReference>
<dbReference type="RefSeq" id="WP_168447948.1">
    <property type="nucleotide sequence ID" value="NZ_JAAXOW010000004.1"/>
</dbReference>
<evidence type="ECO:0000256" key="1">
    <source>
        <dbReference type="ARBA" id="ARBA00011738"/>
    </source>
</evidence>
<dbReference type="Gene3D" id="1.10.300.10">
    <property type="entry name" value="Adenylosuccinate Synthetase, subunit A, domain 2"/>
    <property type="match status" value="1"/>
</dbReference>
<dbReference type="InterPro" id="IPR042109">
    <property type="entry name" value="Adenylosuccinate_synth_dom1"/>
</dbReference>
<keyword evidence="4 8" id="KW-0547">Nucleotide-binding</keyword>
<dbReference type="InterPro" id="IPR001114">
    <property type="entry name" value="Adenylosuccinate_synthetase"/>
</dbReference>
<keyword evidence="2 8" id="KW-0436">Ligase</keyword>
<reference evidence="11 12" key="1">
    <citation type="submission" date="2020-04" db="EMBL/GenBank/DDBJ databases">
        <title>MicrobeNet Type strains.</title>
        <authorList>
            <person name="Nicholson A.C."/>
        </authorList>
    </citation>
    <scope>NUCLEOTIDE SEQUENCE [LARGE SCALE GENOMIC DNA]</scope>
    <source>
        <strain evidence="11 12">ATCC BAA-789</strain>
    </source>
</reference>
<keyword evidence="8" id="KW-0963">Cytoplasm</keyword>
<dbReference type="PANTHER" id="PTHR11846:SF0">
    <property type="entry name" value="ADENYLOSUCCINATE SYNTHETASE"/>
    <property type="match status" value="1"/>
</dbReference>
<dbReference type="GO" id="GO:0000287">
    <property type="term" value="F:magnesium ion binding"/>
    <property type="evidence" value="ECO:0007669"/>
    <property type="project" value="UniProtKB-UniRule"/>
</dbReference>
<dbReference type="GO" id="GO:0044208">
    <property type="term" value="P:'de novo' AMP biosynthetic process"/>
    <property type="evidence" value="ECO:0007669"/>
    <property type="project" value="UniProtKB-UniRule"/>
</dbReference>
<dbReference type="EC" id="6.3.4.4" evidence="8 10"/>
<comment type="subunit">
    <text evidence="1 8">Homodimer.</text>
</comment>
<accession>A0A9X5FEK5</accession>
<dbReference type="FunFam" id="3.90.170.10:FF:000001">
    <property type="entry name" value="Adenylosuccinate synthetase"/>
    <property type="match status" value="1"/>
</dbReference>
<sequence>MPAIVVVGAQWGDEGKGKATDQLGSQVDYVVKFNGGNNAGHTVVVGDEKYALHLLPSGILTPDVTPVIGNGVVVDIEVLFEELDDLIARGVDVSRLLVSSAAHVIAPYNRTIDKVTERFLGKRKIGTTGRGIGPAYSDKINRVGIRVQDLFDENILRQKVEGALDQKNQLLVKVFNRRAITIDETVEELLGYAERLRPMVTDTSLVLNKALDEGKTVLFEGGQATMLDVDHGTYPFVTSSNATAGGVCTGSGVGPTRIDRVIGVIKAYTTRVGEGPFPTELFDEMGEFLRATGHEFGVTTGRPRRCGWYDAVVARYSARVNGLTDFALTKLDVLTGLEKIPVCVAYDVDGVRHDEMPADQSDFHHAKPIFEYFDGWTEDITSARTFEDLPANAQAYVLALEEMSGSRMSVVGVGPDREATIVRHALV</sequence>
<dbReference type="FunFam" id="1.10.300.10:FF:000001">
    <property type="entry name" value="Adenylosuccinate synthetase"/>
    <property type="match status" value="1"/>
</dbReference>
<evidence type="ECO:0000256" key="7">
    <source>
        <dbReference type="ARBA" id="ARBA00023134"/>
    </source>
</evidence>
<feature type="binding site" description="in other chain" evidence="8">
    <location>
        <begin position="13"/>
        <end position="16"/>
    </location>
    <ligand>
        <name>IMP</name>
        <dbReference type="ChEBI" id="CHEBI:58053"/>
        <note>ligand shared between dimeric partners</note>
    </ligand>
</feature>
<evidence type="ECO:0000256" key="4">
    <source>
        <dbReference type="ARBA" id="ARBA00022741"/>
    </source>
</evidence>
<dbReference type="Gene3D" id="3.90.170.10">
    <property type="entry name" value="Adenylosuccinate Synthetase, subunit A, domain 3"/>
    <property type="match status" value="1"/>
</dbReference>
<dbReference type="SMART" id="SM00788">
    <property type="entry name" value="Adenylsucc_synt"/>
    <property type="match status" value="1"/>
</dbReference>
<dbReference type="Gene3D" id="3.40.440.10">
    <property type="entry name" value="Adenylosuccinate Synthetase, subunit A, domain 1"/>
    <property type="match status" value="1"/>
</dbReference>
<feature type="binding site" evidence="8">
    <location>
        <begin position="412"/>
        <end position="414"/>
    </location>
    <ligand>
        <name>GTP</name>
        <dbReference type="ChEBI" id="CHEBI:37565"/>
    </ligand>
</feature>
<organism evidence="11 12">
    <name type="scientific">Sanguibacter hominis ATCC BAA-789</name>
    <dbReference type="NCBI Taxonomy" id="1312740"/>
    <lineage>
        <taxon>Bacteria</taxon>
        <taxon>Bacillati</taxon>
        <taxon>Actinomycetota</taxon>
        <taxon>Actinomycetes</taxon>
        <taxon>Micrococcales</taxon>
        <taxon>Sanguibacteraceae</taxon>
        <taxon>Sanguibacter</taxon>
    </lineage>
</organism>
<evidence type="ECO:0000256" key="5">
    <source>
        <dbReference type="ARBA" id="ARBA00022755"/>
    </source>
</evidence>
<evidence type="ECO:0000256" key="8">
    <source>
        <dbReference type="HAMAP-Rule" id="MF_00011"/>
    </source>
</evidence>
<comment type="pathway">
    <text evidence="8 10">Purine metabolism; AMP biosynthesis via de novo pathway; AMP from IMP: step 1/2.</text>
</comment>
<feature type="binding site" evidence="8">
    <location>
        <position position="142"/>
    </location>
    <ligand>
        <name>IMP</name>
        <dbReference type="ChEBI" id="CHEBI:58053"/>
        <note>ligand shared between dimeric partners</note>
    </ligand>
</feature>
<feature type="binding site" evidence="8">
    <location>
        <position position="13"/>
    </location>
    <ligand>
        <name>Mg(2+)</name>
        <dbReference type="ChEBI" id="CHEBI:18420"/>
    </ligand>
</feature>
<evidence type="ECO:0000256" key="6">
    <source>
        <dbReference type="ARBA" id="ARBA00022842"/>
    </source>
</evidence>
<keyword evidence="5 8" id="KW-0658">Purine biosynthesis</keyword>
<dbReference type="InterPro" id="IPR027417">
    <property type="entry name" value="P-loop_NTPase"/>
</dbReference>
<feature type="binding site" description="in other chain" evidence="8">
    <location>
        <position position="128"/>
    </location>
    <ligand>
        <name>IMP</name>
        <dbReference type="ChEBI" id="CHEBI:58053"/>
        <note>ligand shared between dimeric partners</note>
    </ligand>
</feature>
<dbReference type="GO" id="GO:0005737">
    <property type="term" value="C:cytoplasm"/>
    <property type="evidence" value="ECO:0007669"/>
    <property type="project" value="UniProtKB-SubCell"/>
</dbReference>
<comment type="subcellular location">
    <subcellularLocation>
        <location evidence="8">Cytoplasm</location>
    </subcellularLocation>
</comment>
<comment type="similarity">
    <text evidence="8 10">Belongs to the adenylosuccinate synthetase family.</text>
</comment>
<dbReference type="EMBL" id="JAAXOW010000004">
    <property type="protein sequence ID" value="NKX93867.1"/>
    <property type="molecule type" value="Genomic_DNA"/>
</dbReference>
<feature type="binding site" description="in other chain" evidence="8">
    <location>
        <position position="223"/>
    </location>
    <ligand>
        <name>IMP</name>
        <dbReference type="ChEBI" id="CHEBI:58053"/>
        <note>ligand shared between dimeric partners</note>
    </ligand>
</feature>
<evidence type="ECO:0000313" key="12">
    <source>
        <dbReference type="Proteomes" id="UP000774283"/>
    </source>
</evidence>
<keyword evidence="3 8" id="KW-0479">Metal-binding</keyword>
<comment type="caution">
    <text evidence="11">The sequence shown here is derived from an EMBL/GenBank/DDBJ whole genome shotgun (WGS) entry which is preliminary data.</text>
</comment>
<dbReference type="CDD" id="cd03108">
    <property type="entry name" value="AdSS"/>
    <property type="match status" value="1"/>
</dbReference>
<feature type="binding site" evidence="8">
    <location>
        <position position="304"/>
    </location>
    <ligand>
        <name>GTP</name>
        <dbReference type="ChEBI" id="CHEBI:37565"/>
    </ligand>
</feature>
<dbReference type="HAMAP" id="MF_00011">
    <property type="entry name" value="Adenylosucc_synth"/>
    <property type="match status" value="1"/>
</dbReference>
<keyword evidence="6 8" id="KW-0460">Magnesium</keyword>
<feature type="binding site" evidence="8">
    <location>
        <begin position="298"/>
        <end position="304"/>
    </location>
    <ligand>
        <name>substrate</name>
    </ligand>
</feature>
<dbReference type="GO" id="GO:0005525">
    <property type="term" value="F:GTP binding"/>
    <property type="evidence" value="ECO:0007669"/>
    <property type="project" value="UniProtKB-UniRule"/>
</dbReference>